<dbReference type="EMBL" id="BMUU01000001">
    <property type="protein sequence ID" value="GGY16408.1"/>
    <property type="molecule type" value="Genomic_DNA"/>
</dbReference>
<keyword evidence="3" id="KW-1185">Reference proteome</keyword>
<evidence type="ECO:0000313" key="2">
    <source>
        <dbReference type="EMBL" id="GGY16408.1"/>
    </source>
</evidence>
<evidence type="ECO:0000259" key="1">
    <source>
        <dbReference type="Pfam" id="PF09012"/>
    </source>
</evidence>
<organism evidence="2 3">
    <name type="scientific">Streptomyces xanthochromogenes</name>
    <dbReference type="NCBI Taxonomy" id="67384"/>
    <lineage>
        <taxon>Bacteria</taxon>
        <taxon>Bacillati</taxon>
        <taxon>Actinomycetota</taxon>
        <taxon>Actinomycetes</taxon>
        <taxon>Kitasatosporales</taxon>
        <taxon>Streptomycetaceae</taxon>
        <taxon>Streptomyces</taxon>
    </lineage>
</organism>
<dbReference type="InterPro" id="IPR015102">
    <property type="entry name" value="Tscrpt_reg_HTH_FeoC"/>
</dbReference>
<proteinExistence type="predicted"/>
<dbReference type="RefSeq" id="WP_190026041.1">
    <property type="nucleotide sequence ID" value="NZ_BMUU01000001.1"/>
</dbReference>
<dbReference type="GeneID" id="96288574"/>
<reference evidence="3" key="1">
    <citation type="journal article" date="2019" name="Int. J. Syst. Evol. Microbiol.">
        <title>The Global Catalogue of Microorganisms (GCM) 10K type strain sequencing project: providing services to taxonomists for standard genome sequencing and annotation.</title>
        <authorList>
            <consortium name="The Broad Institute Genomics Platform"/>
            <consortium name="The Broad Institute Genome Sequencing Center for Infectious Disease"/>
            <person name="Wu L."/>
            <person name="Ma J."/>
        </authorList>
    </citation>
    <scope>NUCLEOTIDE SEQUENCE [LARGE SCALE GENOMIC DNA]</scope>
    <source>
        <strain evidence="3">JCM 4594</strain>
    </source>
</reference>
<accession>A0ABQ2ZH63</accession>
<protein>
    <recommendedName>
        <fullName evidence="1">Transcriptional regulator HTH-type FeoC domain-containing protein</fullName>
    </recommendedName>
</protein>
<feature type="domain" description="Transcriptional regulator HTH-type FeoC" evidence="1">
    <location>
        <begin position="4"/>
        <end position="57"/>
    </location>
</feature>
<dbReference type="Pfam" id="PF09012">
    <property type="entry name" value="FeoC"/>
    <property type="match status" value="1"/>
</dbReference>
<dbReference type="Proteomes" id="UP000600946">
    <property type="component" value="Unassembled WGS sequence"/>
</dbReference>
<name>A0ABQ2ZH63_9ACTN</name>
<dbReference type="Gene3D" id="1.10.10.10">
    <property type="entry name" value="Winged helix-like DNA-binding domain superfamily/Winged helix DNA-binding domain"/>
    <property type="match status" value="1"/>
</dbReference>
<evidence type="ECO:0000313" key="3">
    <source>
        <dbReference type="Proteomes" id="UP000600946"/>
    </source>
</evidence>
<dbReference type="InterPro" id="IPR036388">
    <property type="entry name" value="WH-like_DNA-bd_sf"/>
</dbReference>
<gene>
    <name evidence="2" type="ORF">GCM10010326_05500</name>
</gene>
<comment type="caution">
    <text evidence="2">The sequence shown here is derived from an EMBL/GenBank/DDBJ whole genome shotgun (WGS) entry which is preliminary data.</text>
</comment>
<sequence length="80" mass="8231">MSTLRQVLAAIESAARTGAGLDSVARSLGLSRAEVDAMAEYWVRKGRLTREEIGGGCPAAAAPSRAADVPLPAVGLHRSS</sequence>